<proteinExistence type="predicted"/>
<keyword evidence="4 6" id="KW-1133">Transmembrane helix</keyword>
<dbReference type="GO" id="GO:0005886">
    <property type="term" value="C:plasma membrane"/>
    <property type="evidence" value="ECO:0007669"/>
    <property type="project" value="UniProtKB-SubCell"/>
</dbReference>
<accession>A0A4Z0R954</accession>
<evidence type="ECO:0000256" key="4">
    <source>
        <dbReference type="ARBA" id="ARBA00022989"/>
    </source>
</evidence>
<sequence length="108" mass="12022">MEIGGRKMTVAENLHLGFNTTVNGMGIVFLVLIVLWAVIVVQSKLIFYFSEMFKKSKPVDNLPINTDKIEIERNAIIDDETLAVIMAAVSNNADIPLSRLQFNSIKAL</sequence>
<comment type="subcellular location">
    <subcellularLocation>
        <location evidence="1">Cell membrane</location>
    </subcellularLocation>
</comment>
<keyword evidence="8" id="KW-1185">Reference proteome</keyword>
<dbReference type="InterPro" id="IPR005899">
    <property type="entry name" value="Na_pump_deCOase"/>
</dbReference>
<gene>
    <name evidence="7" type="ORF">E4K67_04790</name>
</gene>
<dbReference type="GO" id="GO:0036376">
    <property type="term" value="P:sodium ion export across plasma membrane"/>
    <property type="evidence" value="ECO:0007669"/>
    <property type="project" value="InterPro"/>
</dbReference>
<keyword evidence="2" id="KW-1003">Cell membrane</keyword>
<dbReference type="NCBIfam" id="TIGR01195">
    <property type="entry name" value="oadG_fam"/>
    <property type="match status" value="1"/>
</dbReference>
<evidence type="ECO:0000256" key="3">
    <source>
        <dbReference type="ARBA" id="ARBA00022692"/>
    </source>
</evidence>
<evidence type="ECO:0000256" key="2">
    <source>
        <dbReference type="ARBA" id="ARBA00022475"/>
    </source>
</evidence>
<comment type="caution">
    <text evidence="7">The sequence shown here is derived from an EMBL/GenBank/DDBJ whole genome shotgun (WGS) entry which is preliminary data.</text>
</comment>
<dbReference type="EMBL" id="SPQQ01000002">
    <property type="protein sequence ID" value="TGE38799.1"/>
    <property type="molecule type" value="Genomic_DNA"/>
</dbReference>
<evidence type="ECO:0000313" key="7">
    <source>
        <dbReference type="EMBL" id="TGE38799.1"/>
    </source>
</evidence>
<dbReference type="Pfam" id="PF04277">
    <property type="entry name" value="OAD_gamma"/>
    <property type="match status" value="1"/>
</dbReference>
<protein>
    <submittedName>
        <fullName evidence="7">Uncharacterized protein</fullName>
    </submittedName>
</protein>
<evidence type="ECO:0000256" key="6">
    <source>
        <dbReference type="SAM" id="Phobius"/>
    </source>
</evidence>
<evidence type="ECO:0000256" key="1">
    <source>
        <dbReference type="ARBA" id="ARBA00004236"/>
    </source>
</evidence>
<evidence type="ECO:0000256" key="5">
    <source>
        <dbReference type="ARBA" id="ARBA00023136"/>
    </source>
</evidence>
<dbReference type="GO" id="GO:0015081">
    <property type="term" value="F:sodium ion transmembrane transporter activity"/>
    <property type="evidence" value="ECO:0007669"/>
    <property type="project" value="InterPro"/>
</dbReference>
<dbReference type="Proteomes" id="UP000298460">
    <property type="component" value="Unassembled WGS sequence"/>
</dbReference>
<name>A0A4Z0R954_9FIRM</name>
<reference evidence="7 8" key="1">
    <citation type="submission" date="2019-03" db="EMBL/GenBank/DDBJ databases">
        <title>Draft Genome Sequence of Desulfosporosinus fructosivorans Strain 63.6F, Isolated from Marine Sediment in the Baltic Sea.</title>
        <authorList>
            <person name="Hausmann B."/>
            <person name="Vandieken V."/>
            <person name="Pjevac P."/>
            <person name="Schreck K."/>
            <person name="Herbold C.W."/>
            <person name="Loy A."/>
        </authorList>
    </citation>
    <scope>NUCLEOTIDE SEQUENCE [LARGE SCALE GENOMIC DNA]</scope>
    <source>
        <strain evidence="7 8">63.6F</strain>
    </source>
</reference>
<keyword evidence="3 6" id="KW-0812">Transmembrane</keyword>
<evidence type="ECO:0000313" key="8">
    <source>
        <dbReference type="Proteomes" id="UP000298460"/>
    </source>
</evidence>
<feature type="transmembrane region" description="Helical" evidence="6">
    <location>
        <begin position="24"/>
        <end position="47"/>
    </location>
</feature>
<organism evidence="7 8">
    <name type="scientific">Desulfosporosinus fructosivorans</name>
    <dbReference type="NCBI Taxonomy" id="2018669"/>
    <lineage>
        <taxon>Bacteria</taxon>
        <taxon>Bacillati</taxon>
        <taxon>Bacillota</taxon>
        <taxon>Clostridia</taxon>
        <taxon>Eubacteriales</taxon>
        <taxon>Desulfitobacteriaceae</taxon>
        <taxon>Desulfosporosinus</taxon>
    </lineage>
</organism>
<keyword evidence="5 6" id="KW-0472">Membrane</keyword>
<dbReference type="AlphaFoldDB" id="A0A4Z0R954"/>